<organism evidence="2 3">
    <name type="scientific">Streptantibioticus parmotrematis</name>
    <dbReference type="NCBI Taxonomy" id="2873249"/>
    <lineage>
        <taxon>Bacteria</taxon>
        <taxon>Bacillati</taxon>
        <taxon>Actinomycetota</taxon>
        <taxon>Actinomycetes</taxon>
        <taxon>Kitasatosporales</taxon>
        <taxon>Streptomycetaceae</taxon>
        <taxon>Streptantibioticus</taxon>
    </lineage>
</organism>
<protein>
    <submittedName>
        <fullName evidence="2">Uncharacterized protein</fullName>
    </submittedName>
</protein>
<evidence type="ECO:0000313" key="3">
    <source>
        <dbReference type="Proteomes" id="UP001198565"/>
    </source>
</evidence>
<accession>A0ABS7QW21</accession>
<proteinExistence type="predicted"/>
<dbReference type="Proteomes" id="UP001198565">
    <property type="component" value="Unassembled WGS sequence"/>
</dbReference>
<evidence type="ECO:0000256" key="1">
    <source>
        <dbReference type="SAM" id="MobiDB-lite"/>
    </source>
</evidence>
<comment type="caution">
    <text evidence="2">The sequence shown here is derived from an EMBL/GenBank/DDBJ whole genome shotgun (WGS) entry which is preliminary data.</text>
</comment>
<reference evidence="2 3" key="1">
    <citation type="submission" date="2021-08" db="EMBL/GenBank/DDBJ databases">
        <title>Streptomyces sp. PTM05 isolated from lichen.</title>
        <authorList>
            <person name="Somphong A."/>
            <person name="Phongsopitanun W."/>
            <person name="Tanasupawat S."/>
        </authorList>
    </citation>
    <scope>NUCLEOTIDE SEQUENCE [LARGE SCALE GENOMIC DNA]</scope>
    <source>
        <strain evidence="2 3">Ptm05</strain>
    </source>
</reference>
<keyword evidence="3" id="KW-1185">Reference proteome</keyword>
<gene>
    <name evidence="2" type="ORF">K7472_18870</name>
</gene>
<dbReference type="EMBL" id="JAINVZ010000012">
    <property type="protein sequence ID" value="MBY8886906.1"/>
    <property type="molecule type" value="Genomic_DNA"/>
</dbReference>
<feature type="region of interest" description="Disordered" evidence="1">
    <location>
        <begin position="104"/>
        <end position="125"/>
    </location>
</feature>
<feature type="compositionally biased region" description="Low complexity" evidence="1">
    <location>
        <begin position="104"/>
        <end position="119"/>
    </location>
</feature>
<name>A0ABS7QW21_9ACTN</name>
<evidence type="ECO:0000313" key="2">
    <source>
        <dbReference type="EMBL" id="MBY8886906.1"/>
    </source>
</evidence>
<dbReference type="RefSeq" id="WP_222979581.1">
    <property type="nucleotide sequence ID" value="NZ_JAINVZ010000012.1"/>
</dbReference>
<sequence>MNMLKPVDTSRLEVALCLVAPRMRTDQAGQPRKDRDGVTQWVTSVAVTVNNGRRADSDVIDVVVPGEPQGITAGMPVALVDLWHNDWAIDGRSGESWSAAAITPAGTAAGSSSPAARSKSGGGDA</sequence>